<dbReference type="Gene3D" id="2.130.10.10">
    <property type="entry name" value="YVTN repeat-like/Quinoprotein amine dehydrogenase"/>
    <property type="match status" value="2"/>
</dbReference>
<dbReference type="PANTHER" id="PTHR22839:SF0">
    <property type="entry name" value="THO COMPLEX SUBUNIT 3"/>
    <property type="match status" value="1"/>
</dbReference>
<dbReference type="AlphaFoldDB" id="A0A250XMH0"/>
<evidence type="ECO:0000256" key="2">
    <source>
        <dbReference type="ARBA" id="ARBA00022737"/>
    </source>
</evidence>
<gene>
    <name evidence="6" type="ORF">CEUSTIGMA_g11646.t1</name>
</gene>
<accession>A0A250XMH0</accession>
<evidence type="ECO:0000256" key="4">
    <source>
        <dbReference type="PROSITE-ProRule" id="PRU00221"/>
    </source>
</evidence>
<dbReference type="Pfam" id="PF00400">
    <property type="entry name" value="WD40"/>
    <property type="match status" value="1"/>
</dbReference>
<feature type="repeat" description="WD" evidence="4">
    <location>
        <begin position="63"/>
        <end position="108"/>
    </location>
</feature>
<keyword evidence="7" id="KW-1185">Reference proteome</keyword>
<feature type="domain" description="WDR19 first beta-propeller" evidence="5">
    <location>
        <begin position="72"/>
        <end position="228"/>
    </location>
</feature>
<keyword evidence="1 4" id="KW-0853">WD repeat</keyword>
<keyword evidence="2" id="KW-0677">Repeat</keyword>
<dbReference type="STRING" id="1157962.A0A250XMH0"/>
<proteinExistence type="inferred from homology"/>
<reference evidence="6 7" key="1">
    <citation type="submission" date="2017-08" db="EMBL/GenBank/DDBJ databases">
        <title>Acidophilic green algal genome provides insights into adaptation to an acidic environment.</title>
        <authorList>
            <person name="Hirooka S."/>
            <person name="Hirose Y."/>
            <person name="Kanesaki Y."/>
            <person name="Higuchi S."/>
            <person name="Fujiwara T."/>
            <person name="Onuma R."/>
            <person name="Era A."/>
            <person name="Ohbayashi R."/>
            <person name="Uzuka A."/>
            <person name="Nozaki H."/>
            <person name="Yoshikawa H."/>
            <person name="Miyagishima S.Y."/>
        </authorList>
    </citation>
    <scope>NUCLEOTIDE SEQUENCE [LARGE SCALE GENOMIC DNA]</scope>
    <source>
        <strain evidence="6 7">NIES-2499</strain>
    </source>
</reference>
<evidence type="ECO:0000313" key="7">
    <source>
        <dbReference type="Proteomes" id="UP000232323"/>
    </source>
</evidence>
<evidence type="ECO:0000313" key="6">
    <source>
        <dbReference type="EMBL" id="GAX84223.1"/>
    </source>
</evidence>
<dbReference type="PROSITE" id="PS00678">
    <property type="entry name" value="WD_REPEATS_1"/>
    <property type="match status" value="2"/>
</dbReference>
<evidence type="ECO:0000256" key="3">
    <source>
        <dbReference type="ARBA" id="ARBA00046343"/>
    </source>
</evidence>
<dbReference type="PROSITE" id="PS50294">
    <property type="entry name" value="WD_REPEATS_REGION"/>
    <property type="match status" value="2"/>
</dbReference>
<dbReference type="InterPro" id="IPR020472">
    <property type="entry name" value="WD40_PAC1"/>
</dbReference>
<dbReference type="PANTHER" id="PTHR22839">
    <property type="entry name" value="THO COMPLEX SUBUNIT 3 THO3"/>
    <property type="match status" value="1"/>
</dbReference>
<dbReference type="GO" id="GO:0000445">
    <property type="term" value="C:THO complex part of transcription export complex"/>
    <property type="evidence" value="ECO:0007669"/>
    <property type="project" value="TreeGrafter"/>
</dbReference>
<dbReference type="InterPro" id="IPR015943">
    <property type="entry name" value="WD40/YVTN_repeat-like_dom_sf"/>
</dbReference>
<dbReference type="InterPro" id="IPR040132">
    <property type="entry name" value="Tex1/THOC3"/>
</dbReference>
<dbReference type="OrthoDB" id="340259at2759"/>
<feature type="repeat" description="WD" evidence="4">
    <location>
        <begin position="15"/>
        <end position="56"/>
    </location>
</feature>
<dbReference type="InterPro" id="IPR001680">
    <property type="entry name" value="WD40_rpt"/>
</dbReference>
<dbReference type="InterPro" id="IPR019775">
    <property type="entry name" value="WD40_repeat_CS"/>
</dbReference>
<comment type="similarity">
    <text evidence="3">Belongs to the THOC3 family.</text>
</comment>
<organism evidence="6 7">
    <name type="scientific">Chlamydomonas eustigma</name>
    <dbReference type="NCBI Taxonomy" id="1157962"/>
    <lineage>
        <taxon>Eukaryota</taxon>
        <taxon>Viridiplantae</taxon>
        <taxon>Chlorophyta</taxon>
        <taxon>core chlorophytes</taxon>
        <taxon>Chlorophyceae</taxon>
        <taxon>CS clade</taxon>
        <taxon>Chlamydomonadales</taxon>
        <taxon>Chlamydomonadaceae</taxon>
        <taxon>Chlamydomonas</taxon>
    </lineage>
</organism>
<name>A0A250XMH0_9CHLO</name>
<dbReference type="Pfam" id="PF23389">
    <property type="entry name" value="Beta-prop_WDR19_1st"/>
    <property type="match status" value="1"/>
</dbReference>
<dbReference type="InterPro" id="IPR036322">
    <property type="entry name" value="WD40_repeat_dom_sf"/>
</dbReference>
<evidence type="ECO:0000259" key="5">
    <source>
        <dbReference type="Pfam" id="PF23389"/>
    </source>
</evidence>
<dbReference type="PROSITE" id="PS50082">
    <property type="entry name" value="WD_REPEATS_2"/>
    <property type="match status" value="3"/>
</dbReference>
<dbReference type="EMBL" id="BEGY01000119">
    <property type="protein sequence ID" value="GAX84223.1"/>
    <property type="molecule type" value="Genomic_DNA"/>
</dbReference>
<protein>
    <recommendedName>
        <fullName evidence="5">WDR19 first beta-propeller domain-containing protein</fullName>
    </recommendedName>
</protein>
<dbReference type="PRINTS" id="PR00320">
    <property type="entry name" value="GPROTEINBRPT"/>
</dbReference>
<evidence type="ECO:0000256" key="1">
    <source>
        <dbReference type="ARBA" id="ARBA00022574"/>
    </source>
</evidence>
<comment type="caution">
    <text evidence="6">The sequence shown here is derived from an EMBL/GenBank/DDBJ whole genome shotgun (WGS) entry which is preliminary data.</text>
</comment>
<dbReference type="InterPro" id="IPR057855">
    <property type="entry name" value="Beta-prop_WDR19_1st"/>
</dbReference>
<feature type="repeat" description="WD" evidence="4">
    <location>
        <begin position="194"/>
        <end position="229"/>
    </location>
</feature>
<dbReference type="Proteomes" id="UP000232323">
    <property type="component" value="Unassembled WGS sequence"/>
</dbReference>
<dbReference type="SMART" id="SM00320">
    <property type="entry name" value="WD40"/>
    <property type="match status" value="5"/>
</dbReference>
<dbReference type="GO" id="GO:0006406">
    <property type="term" value="P:mRNA export from nucleus"/>
    <property type="evidence" value="ECO:0007669"/>
    <property type="project" value="InterPro"/>
</dbReference>
<sequence length="337" mass="36437">MDPDNIFSKYNARELSGHRKKIHTLAWSPNGKRLATGSQDYAIRIWALEPYHVSKSERAEIELKGHADAVVSLQWRPGHQELLASVCASDKDKCVRFWDVRAGKSSSYVSMPAAGSICLAWSPDGNTLAVGNNSKDSSITFIDVRKNKITKSYSTKYEPRMMIWGPTSSQLLVATSDGSVDVLSLPDMGRLWALKGHTHTCYSLALDKENGILATGGGDALISIWDLASVVCTGTVTIMDGPVWDLSISKGGQYMAYSSDSLSNDTTVGAGRGVVDIVSMKTKELITSFSTRSSSGTVAWNPEYPVLAYADDRDETDGRTGGSRTTIGVAIVFAPPK</sequence>
<dbReference type="SUPFAM" id="SSF50978">
    <property type="entry name" value="WD40 repeat-like"/>
    <property type="match status" value="1"/>
</dbReference>